<evidence type="ECO:0000313" key="9">
    <source>
        <dbReference type="EMBL" id="EPR41793.1"/>
    </source>
</evidence>
<evidence type="ECO:0000313" key="10">
    <source>
        <dbReference type="Proteomes" id="UP000014977"/>
    </source>
</evidence>
<sequence>MKKRLFAVILLSLFLEGTAFASAYRIPEQSADATAKAGAHTAAAVKADSTYYNPANMAWAADAWQGEIDLTYLHLTAIEYRDARSSRFDGDSDKENFLLPTLFIVSPDYNGFRFGFSITEPYGLAKCWEDPFPKTFAEEFELKVIEFNPTAAYRFNDYISIAGGVRFLYNDASVKSSGVVTPTGLTATRDLEGDTTEWGYNLALSVRPNSNSNIAVTYRSNVDLDFEGDAVLGTNLFQTTVKTDAEVTVPAPAVLTIAGAYTFDKLTVELQWDRTFWSEYETLDFNYDTPLMNPVLAAFDQPIPKDWDDTDAFRIGLTYQMTNVVALMAGFAYDENPAPDDTLGFELPDSDAWLYSLGARFTLNPNMEIGVGFLYDYKEGRTVTNEDIDGTFDDAAAFLLTTGFTYTF</sequence>
<dbReference type="Pfam" id="PF03349">
    <property type="entry name" value="Toluene_X"/>
    <property type="match status" value="1"/>
</dbReference>
<dbReference type="GO" id="GO:0015483">
    <property type="term" value="F:long-chain fatty acid transporting porin activity"/>
    <property type="evidence" value="ECO:0007669"/>
    <property type="project" value="TreeGrafter"/>
</dbReference>
<comment type="caution">
    <text evidence="9">The sequence shown here is derived from an EMBL/GenBank/DDBJ whole genome shotgun (WGS) entry which is preliminary data.</text>
</comment>
<proteinExistence type="inferred from homology"/>
<dbReference type="Proteomes" id="UP000014977">
    <property type="component" value="Unassembled WGS sequence"/>
</dbReference>
<reference evidence="9 10" key="1">
    <citation type="journal article" date="2013" name="Genome Announc.">
        <title>Draft genome sequences for three mercury-methylating, sulfate-reducing bacteria.</title>
        <authorList>
            <person name="Brown S.D."/>
            <person name="Hurt R.A.Jr."/>
            <person name="Gilmour C.C."/>
            <person name="Elias D.A."/>
        </authorList>
    </citation>
    <scope>NUCLEOTIDE SEQUENCE [LARGE SCALE GENOMIC DNA]</scope>
    <source>
        <strain evidence="9 10">DSM 2059</strain>
    </source>
</reference>
<dbReference type="EMBL" id="ATHJ01000072">
    <property type="protein sequence ID" value="EPR41793.1"/>
    <property type="molecule type" value="Genomic_DNA"/>
</dbReference>
<dbReference type="PANTHER" id="PTHR35093:SF8">
    <property type="entry name" value="OUTER MEMBRANE PROTEIN NMB0088-RELATED"/>
    <property type="match status" value="1"/>
</dbReference>
<gene>
    <name evidence="9" type="ORF">dsmv_0093</name>
</gene>
<keyword evidence="10" id="KW-1185">Reference proteome</keyword>
<keyword evidence="5 8" id="KW-0732">Signal</keyword>
<evidence type="ECO:0000256" key="1">
    <source>
        <dbReference type="ARBA" id="ARBA00004571"/>
    </source>
</evidence>
<protein>
    <submittedName>
        <fullName evidence="9">Membrane protein involved in aromatic hydrocarbon degradation</fullName>
    </submittedName>
</protein>
<dbReference type="AlphaFoldDB" id="S7VBG9"/>
<evidence type="ECO:0000256" key="4">
    <source>
        <dbReference type="ARBA" id="ARBA00022692"/>
    </source>
</evidence>
<organism evidence="9 10">
    <name type="scientific">Desulfococcus multivorans DSM 2059</name>
    <dbReference type="NCBI Taxonomy" id="1121405"/>
    <lineage>
        <taxon>Bacteria</taxon>
        <taxon>Pseudomonadati</taxon>
        <taxon>Thermodesulfobacteriota</taxon>
        <taxon>Desulfobacteria</taxon>
        <taxon>Desulfobacterales</taxon>
        <taxon>Desulfococcaceae</taxon>
        <taxon>Desulfococcus</taxon>
    </lineage>
</organism>
<dbReference type="RefSeq" id="WP_020875828.1">
    <property type="nucleotide sequence ID" value="NZ_ATHJ01000072.1"/>
</dbReference>
<evidence type="ECO:0000256" key="7">
    <source>
        <dbReference type="ARBA" id="ARBA00023237"/>
    </source>
</evidence>
<dbReference type="OrthoDB" id="9809992at2"/>
<evidence type="ECO:0000256" key="8">
    <source>
        <dbReference type="SAM" id="SignalP"/>
    </source>
</evidence>
<dbReference type="PANTHER" id="PTHR35093">
    <property type="entry name" value="OUTER MEMBRANE PROTEIN NMB0088-RELATED"/>
    <property type="match status" value="1"/>
</dbReference>
<dbReference type="Gene3D" id="2.40.160.60">
    <property type="entry name" value="Outer membrane protein transport protein (OMPP1/FadL/TodX)"/>
    <property type="match status" value="1"/>
</dbReference>
<dbReference type="InterPro" id="IPR005017">
    <property type="entry name" value="OMPP1/FadL/TodX"/>
</dbReference>
<keyword evidence="3" id="KW-1134">Transmembrane beta strand</keyword>
<dbReference type="SUPFAM" id="SSF56935">
    <property type="entry name" value="Porins"/>
    <property type="match status" value="1"/>
</dbReference>
<dbReference type="eggNOG" id="COG2067">
    <property type="taxonomic scope" value="Bacteria"/>
</dbReference>
<feature type="signal peptide" evidence="8">
    <location>
        <begin position="1"/>
        <end position="21"/>
    </location>
</feature>
<evidence type="ECO:0000256" key="3">
    <source>
        <dbReference type="ARBA" id="ARBA00022452"/>
    </source>
</evidence>
<name>S7VBG9_DESML</name>
<keyword evidence="4" id="KW-0812">Transmembrane</keyword>
<feature type="chain" id="PRO_5030177315" evidence="8">
    <location>
        <begin position="22"/>
        <end position="408"/>
    </location>
</feature>
<dbReference type="STRING" id="897.B2D07_01535"/>
<comment type="similarity">
    <text evidence="2">Belongs to the OmpP1/FadL family.</text>
</comment>
<accession>S7VBG9</accession>
<keyword evidence="6" id="KW-0472">Membrane</keyword>
<comment type="subcellular location">
    <subcellularLocation>
        <location evidence="1">Cell outer membrane</location>
        <topology evidence="1">Multi-pass membrane protein</topology>
    </subcellularLocation>
</comment>
<evidence type="ECO:0000256" key="6">
    <source>
        <dbReference type="ARBA" id="ARBA00023136"/>
    </source>
</evidence>
<evidence type="ECO:0000256" key="5">
    <source>
        <dbReference type="ARBA" id="ARBA00022729"/>
    </source>
</evidence>
<dbReference type="GO" id="GO:0009279">
    <property type="term" value="C:cell outer membrane"/>
    <property type="evidence" value="ECO:0007669"/>
    <property type="project" value="UniProtKB-SubCell"/>
</dbReference>
<keyword evidence="7" id="KW-0998">Cell outer membrane</keyword>
<evidence type="ECO:0000256" key="2">
    <source>
        <dbReference type="ARBA" id="ARBA00008163"/>
    </source>
</evidence>